<evidence type="ECO:0000256" key="1">
    <source>
        <dbReference type="SAM" id="MobiDB-lite"/>
    </source>
</evidence>
<feature type="compositionally biased region" description="Pro residues" evidence="1">
    <location>
        <begin position="54"/>
        <end position="63"/>
    </location>
</feature>
<dbReference type="Proteomes" id="UP000747399">
    <property type="component" value="Unassembled WGS sequence"/>
</dbReference>
<evidence type="ECO:0000313" key="2">
    <source>
        <dbReference type="EMBL" id="GIL64636.1"/>
    </source>
</evidence>
<reference evidence="2" key="1">
    <citation type="journal article" date="2021" name="Proc. Natl. Acad. Sci. U.S.A.">
        <title>Three genomes in the algal genus Volvox reveal the fate of a haploid sex-determining region after a transition to homothallism.</title>
        <authorList>
            <person name="Yamamoto K."/>
            <person name="Hamaji T."/>
            <person name="Kawai-Toyooka H."/>
            <person name="Matsuzaki R."/>
            <person name="Takahashi F."/>
            <person name="Nishimura Y."/>
            <person name="Kawachi M."/>
            <person name="Noguchi H."/>
            <person name="Minakuchi Y."/>
            <person name="Umen J.G."/>
            <person name="Toyoda A."/>
            <person name="Nozaki H."/>
        </authorList>
    </citation>
    <scope>NUCLEOTIDE SEQUENCE</scope>
    <source>
        <strain evidence="2">NIES-3780</strain>
    </source>
</reference>
<keyword evidence="3" id="KW-1185">Reference proteome</keyword>
<dbReference type="EMBL" id="BNCO01000068">
    <property type="protein sequence ID" value="GIL64636.1"/>
    <property type="molecule type" value="Genomic_DNA"/>
</dbReference>
<sequence length="115" mass="11209">MTQSAPSVINAGAVDGAIGAAARYCECAEVAAAPVADAKLAGAFAPRCADPGLDPCPDPPPAPVAADRSPTRGGLQSIDSTRTGCRTISAPTAGLVPCCAPPPPLASLPRPPLPG</sequence>
<gene>
    <name evidence="2" type="ORF">Vafri_18527</name>
</gene>
<protein>
    <submittedName>
        <fullName evidence="2">Uncharacterized protein</fullName>
    </submittedName>
</protein>
<organism evidence="2 3">
    <name type="scientific">Volvox africanus</name>
    <dbReference type="NCBI Taxonomy" id="51714"/>
    <lineage>
        <taxon>Eukaryota</taxon>
        <taxon>Viridiplantae</taxon>
        <taxon>Chlorophyta</taxon>
        <taxon>core chlorophytes</taxon>
        <taxon>Chlorophyceae</taxon>
        <taxon>CS clade</taxon>
        <taxon>Chlamydomonadales</taxon>
        <taxon>Volvocaceae</taxon>
        <taxon>Volvox</taxon>
    </lineage>
</organism>
<name>A0A8J4BN87_9CHLO</name>
<comment type="caution">
    <text evidence="2">The sequence shown here is derived from an EMBL/GenBank/DDBJ whole genome shotgun (WGS) entry which is preliminary data.</text>
</comment>
<evidence type="ECO:0000313" key="3">
    <source>
        <dbReference type="Proteomes" id="UP000747399"/>
    </source>
</evidence>
<dbReference type="AlphaFoldDB" id="A0A8J4BN87"/>
<proteinExistence type="predicted"/>
<feature type="region of interest" description="Disordered" evidence="1">
    <location>
        <begin position="51"/>
        <end position="83"/>
    </location>
</feature>
<accession>A0A8J4BN87</accession>